<dbReference type="InterPro" id="IPR040250">
    <property type="entry name" value="Nucleobindin"/>
</dbReference>
<dbReference type="Gene3D" id="1.10.238.10">
    <property type="entry name" value="EF-hand"/>
    <property type="match status" value="1"/>
</dbReference>
<dbReference type="GO" id="GO:0005509">
    <property type="term" value="F:calcium ion binding"/>
    <property type="evidence" value="ECO:0007669"/>
    <property type="project" value="InterPro"/>
</dbReference>
<evidence type="ECO:0000256" key="2">
    <source>
        <dbReference type="ARBA" id="ARBA00022837"/>
    </source>
</evidence>
<dbReference type="InterPro" id="IPR002048">
    <property type="entry name" value="EF_hand_dom"/>
</dbReference>
<dbReference type="SUPFAM" id="SSF47473">
    <property type="entry name" value="EF-hand"/>
    <property type="match status" value="1"/>
</dbReference>
<keyword evidence="1" id="KW-0732">Signal</keyword>
<dbReference type="PROSITE" id="PS50222">
    <property type="entry name" value="EF_HAND_2"/>
    <property type="match status" value="1"/>
</dbReference>
<keyword evidence="5" id="KW-1185">Reference proteome</keyword>
<dbReference type="InterPro" id="IPR011992">
    <property type="entry name" value="EF-hand-dom_pair"/>
</dbReference>
<gene>
    <name evidence="4" type="ORF">TWF694_009267</name>
</gene>
<dbReference type="PANTHER" id="PTHR19237">
    <property type="entry name" value="NUCLEOBINDIN"/>
    <property type="match status" value="1"/>
</dbReference>
<comment type="caution">
    <text evidence="4">The sequence shown here is derived from an EMBL/GenBank/DDBJ whole genome shotgun (WGS) entry which is preliminary data.</text>
</comment>
<sequence length="256" mass="29795">MRTVEIPFERSAQPLARPRFFSIIFQLLVVVVRDIATMQKITLLSAVFASAASVLAHGSHGSAPHRDELDHLDWASRHMILEHHFDNFDPSSFFILHDFDQSHTWTPHEILRTYGINPISGMAYDDTGHEAKEIPYEKREDIVRSVFELFDFDNDGAVTKEEFEAGWEDGKRLPDFGLGSGHHGDDEYEYEIHHFEKFHGGDNVKEEDLTHPEDIAHFKKHEQDEEEEERWAREGKLKIIEKNIPSKFKIQRPSRH</sequence>
<feature type="domain" description="EF-hand" evidence="3">
    <location>
        <begin position="138"/>
        <end position="173"/>
    </location>
</feature>
<evidence type="ECO:0000256" key="1">
    <source>
        <dbReference type="ARBA" id="ARBA00022729"/>
    </source>
</evidence>
<name>A0AAV9XFM9_9PEZI</name>
<reference evidence="4 5" key="1">
    <citation type="submission" date="2019-10" db="EMBL/GenBank/DDBJ databases">
        <authorList>
            <person name="Palmer J.M."/>
        </authorList>
    </citation>
    <scope>NUCLEOTIDE SEQUENCE [LARGE SCALE GENOMIC DNA]</scope>
    <source>
        <strain evidence="4 5">TWF694</strain>
    </source>
</reference>
<evidence type="ECO:0000313" key="5">
    <source>
        <dbReference type="Proteomes" id="UP001365542"/>
    </source>
</evidence>
<organism evidence="4 5">
    <name type="scientific">Orbilia ellipsospora</name>
    <dbReference type="NCBI Taxonomy" id="2528407"/>
    <lineage>
        <taxon>Eukaryota</taxon>
        <taxon>Fungi</taxon>
        <taxon>Dikarya</taxon>
        <taxon>Ascomycota</taxon>
        <taxon>Pezizomycotina</taxon>
        <taxon>Orbiliomycetes</taxon>
        <taxon>Orbiliales</taxon>
        <taxon>Orbiliaceae</taxon>
        <taxon>Orbilia</taxon>
    </lineage>
</organism>
<dbReference type="GO" id="GO:0005793">
    <property type="term" value="C:endoplasmic reticulum-Golgi intermediate compartment"/>
    <property type="evidence" value="ECO:0007669"/>
    <property type="project" value="TreeGrafter"/>
</dbReference>
<dbReference type="InterPro" id="IPR018247">
    <property type="entry name" value="EF_Hand_1_Ca_BS"/>
</dbReference>
<protein>
    <recommendedName>
        <fullName evidence="3">EF-hand domain-containing protein</fullName>
    </recommendedName>
</protein>
<dbReference type="Proteomes" id="UP001365542">
    <property type="component" value="Unassembled WGS sequence"/>
</dbReference>
<dbReference type="EMBL" id="JAVHJO010000005">
    <property type="protein sequence ID" value="KAK6540476.1"/>
    <property type="molecule type" value="Genomic_DNA"/>
</dbReference>
<dbReference type="PROSITE" id="PS00018">
    <property type="entry name" value="EF_HAND_1"/>
    <property type="match status" value="1"/>
</dbReference>
<keyword evidence="2" id="KW-0106">Calcium</keyword>
<evidence type="ECO:0000259" key="3">
    <source>
        <dbReference type="PROSITE" id="PS50222"/>
    </source>
</evidence>
<proteinExistence type="predicted"/>
<accession>A0AAV9XFM9</accession>
<dbReference type="AlphaFoldDB" id="A0AAV9XFM9"/>
<dbReference type="PANTHER" id="PTHR19237:SF20">
    <property type="entry name" value="NUCLEOBINDIN 1"/>
    <property type="match status" value="1"/>
</dbReference>
<evidence type="ECO:0000313" key="4">
    <source>
        <dbReference type="EMBL" id="KAK6540476.1"/>
    </source>
</evidence>